<dbReference type="InterPro" id="IPR000210">
    <property type="entry name" value="BTB/POZ_dom"/>
</dbReference>
<feature type="domain" description="BTB" evidence="5">
    <location>
        <begin position="44"/>
        <end position="109"/>
    </location>
</feature>
<reference evidence="6" key="2">
    <citation type="submission" date="2015-02" db="UniProtKB">
        <authorList>
            <consortium name="EnsemblMetazoa"/>
        </authorList>
    </citation>
    <scope>IDENTIFICATION</scope>
</reference>
<dbReference type="InterPro" id="IPR006652">
    <property type="entry name" value="Kelch_1"/>
</dbReference>
<dbReference type="PhylomeDB" id="T1IS94"/>
<dbReference type="GO" id="GO:0016567">
    <property type="term" value="P:protein ubiquitination"/>
    <property type="evidence" value="ECO:0007669"/>
    <property type="project" value="UniProtKB-UniPathway"/>
</dbReference>
<dbReference type="HOGENOM" id="CLU_445713_0_0_1"/>
<keyword evidence="7" id="KW-1185">Reference proteome</keyword>
<dbReference type="Pfam" id="PF00651">
    <property type="entry name" value="BTB"/>
    <property type="match status" value="1"/>
</dbReference>
<dbReference type="InterPro" id="IPR011333">
    <property type="entry name" value="SKP1/BTB/POZ_sf"/>
</dbReference>
<dbReference type="EMBL" id="JH431426">
    <property type="status" value="NOT_ANNOTATED_CDS"/>
    <property type="molecule type" value="Genomic_DNA"/>
</dbReference>
<evidence type="ECO:0000259" key="5">
    <source>
        <dbReference type="PROSITE" id="PS50097"/>
    </source>
</evidence>
<dbReference type="SMART" id="SM00875">
    <property type="entry name" value="BACK"/>
    <property type="match status" value="1"/>
</dbReference>
<dbReference type="Gene3D" id="3.30.710.10">
    <property type="entry name" value="Potassium Channel Kv1.1, Chain A"/>
    <property type="match status" value="1"/>
</dbReference>
<reference evidence="7" key="1">
    <citation type="submission" date="2011-05" db="EMBL/GenBank/DDBJ databases">
        <authorList>
            <person name="Richards S.R."/>
            <person name="Qu J."/>
            <person name="Jiang H."/>
            <person name="Jhangiani S.N."/>
            <person name="Agravi P."/>
            <person name="Goodspeed R."/>
            <person name="Gross S."/>
            <person name="Mandapat C."/>
            <person name="Jackson L."/>
            <person name="Mathew T."/>
            <person name="Pu L."/>
            <person name="Thornton R."/>
            <person name="Saada N."/>
            <person name="Wilczek-Boney K.B."/>
            <person name="Lee S."/>
            <person name="Kovar C."/>
            <person name="Wu Y."/>
            <person name="Scherer S.E."/>
            <person name="Worley K.C."/>
            <person name="Muzny D.M."/>
            <person name="Gibbs R."/>
        </authorList>
    </citation>
    <scope>NUCLEOTIDE SEQUENCE</scope>
    <source>
        <strain evidence="7">Brora</strain>
    </source>
</reference>
<dbReference type="PANTHER" id="PTHR45632">
    <property type="entry name" value="LD33804P"/>
    <property type="match status" value="1"/>
</dbReference>
<dbReference type="CDD" id="cd18186">
    <property type="entry name" value="BTB_POZ_ZBTB_KLHL-like"/>
    <property type="match status" value="1"/>
</dbReference>
<dbReference type="Proteomes" id="UP000014500">
    <property type="component" value="Unassembled WGS sequence"/>
</dbReference>
<protein>
    <recommendedName>
        <fullName evidence="1">Kelch-like protein diablo</fullName>
    </recommendedName>
</protein>
<dbReference type="InterPro" id="IPR017096">
    <property type="entry name" value="BTB-kelch_protein"/>
</dbReference>
<evidence type="ECO:0000256" key="2">
    <source>
        <dbReference type="ARBA" id="ARBA00022441"/>
    </source>
</evidence>
<evidence type="ECO:0000256" key="3">
    <source>
        <dbReference type="ARBA" id="ARBA00022737"/>
    </source>
</evidence>
<dbReference type="Gene3D" id="1.25.40.420">
    <property type="match status" value="1"/>
</dbReference>
<name>T1IS94_STRMM</name>
<dbReference type="PANTHER" id="PTHR45632:SF5">
    <property type="entry name" value="KELCH-LIKE PROTEIN 22"/>
    <property type="match status" value="1"/>
</dbReference>
<dbReference type="Pfam" id="PF07707">
    <property type="entry name" value="BACK"/>
    <property type="match status" value="1"/>
</dbReference>
<dbReference type="GO" id="GO:0003779">
    <property type="term" value="F:actin binding"/>
    <property type="evidence" value="ECO:0007669"/>
    <property type="project" value="UniProtKB-KW"/>
</dbReference>
<organism evidence="6 7">
    <name type="scientific">Strigamia maritima</name>
    <name type="common">European centipede</name>
    <name type="synonym">Geophilus maritimus</name>
    <dbReference type="NCBI Taxonomy" id="126957"/>
    <lineage>
        <taxon>Eukaryota</taxon>
        <taxon>Metazoa</taxon>
        <taxon>Ecdysozoa</taxon>
        <taxon>Arthropoda</taxon>
        <taxon>Myriapoda</taxon>
        <taxon>Chilopoda</taxon>
        <taxon>Pleurostigmophora</taxon>
        <taxon>Geophilomorpha</taxon>
        <taxon>Linotaeniidae</taxon>
        <taxon>Strigamia</taxon>
    </lineage>
</organism>
<proteinExistence type="predicted"/>
<dbReference type="Pfam" id="PF24681">
    <property type="entry name" value="Kelch_KLHDC2_KLHL20_DRC7"/>
    <property type="match status" value="1"/>
</dbReference>
<dbReference type="SUPFAM" id="SSF117281">
    <property type="entry name" value="Kelch motif"/>
    <property type="match status" value="1"/>
</dbReference>
<dbReference type="OMA" id="LTSHECY"/>
<dbReference type="EnsemblMetazoa" id="SMAR003959-RA">
    <property type="protein sequence ID" value="SMAR003959-PA"/>
    <property type="gene ID" value="SMAR003959"/>
</dbReference>
<evidence type="ECO:0000256" key="4">
    <source>
        <dbReference type="ARBA" id="ARBA00043912"/>
    </source>
</evidence>
<evidence type="ECO:0000313" key="6">
    <source>
        <dbReference type="EnsemblMetazoa" id="SMAR003959-PA"/>
    </source>
</evidence>
<dbReference type="InterPro" id="IPR015915">
    <property type="entry name" value="Kelch-typ_b-propeller"/>
</dbReference>
<evidence type="ECO:0000313" key="7">
    <source>
        <dbReference type="Proteomes" id="UP000014500"/>
    </source>
</evidence>
<dbReference type="STRING" id="126957.T1IS94"/>
<dbReference type="UniPathway" id="UPA00143"/>
<dbReference type="AlphaFoldDB" id="T1IS94"/>
<evidence type="ECO:0000256" key="1">
    <source>
        <dbReference type="ARBA" id="ARBA00013699"/>
    </source>
</evidence>
<dbReference type="InterPro" id="IPR011705">
    <property type="entry name" value="BACK"/>
</dbReference>
<dbReference type="SMART" id="SM00612">
    <property type="entry name" value="Kelch"/>
    <property type="match status" value="3"/>
</dbReference>
<dbReference type="SMART" id="SM00225">
    <property type="entry name" value="BTB"/>
    <property type="match status" value="1"/>
</dbReference>
<sequence length="578" mass="65740">MCTVQVDKPHCPDTLVATLEEIRLEHFSTMGNMMDEMRINGGFTDVSLACGARVFSAHKAILCASSPYFKELLSGEQRNENSIELEGVDPDPMEELLHFMYTGYITVSSEERERLKNVLFVADFLQMREVYDFCCCQILHAISMQAFVEAWDIANTTNNEEMECEVIKYLGRNFRTLHKAKEFPELSLERVCAILTCSTLTVPSQDTVLRAVLTWLKHQDKECIDTYLLTLLPLVKFQEVSLECLQELLEEEPLVCDYPELERSITRAISLRFLKGRVCNRGEDSFQPLVALVVQMKDNSLVMLRYDIKKGIWLNPERLPLPKLQRYELIPRIVAIQDCKVYVIGGRAAGNCLNSMYMYNTATKTIHTGRNMFNPRAGHGVCNLNGSIYVAGGFNSCGYIHCVERYDPEDDHWTSLAPLSETKVGISLAALNDRVYCVGGWDGERGLTSHECYDPAVNQWTRIACLPSKRYGVGAAAVDGRLYVMGGREDTDKWVTKDAMLVYDPSSDRWCATDTNVPFCPDEYFMVVWKQQIWLASFKGKQLLSYDSVKDQMIRPEQASYLRDCWGPLGIVMLNKNI</sequence>
<dbReference type="eggNOG" id="KOG4441">
    <property type="taxonomic scope" value="Eukaryota"/>
</dbReference>
<keyword evidence="3" id="KW-0677">Repeat</keyword>
<dbReference type="PROSITE" id="PS50097">
    <property type="entry name" value="BTB"/>
    <property type="match status" value="1"/>
</dbReference>
<keyword evidence="2" id="KW-0880">Kelch repeat</keyword>
<dbReference type="PIRSF" id="PIRSF037037">
    <property type="entry name" value="Kelch-like_protein_gigaxonin"/>
    <property type="match status" value="1"/>
</dbReference>
<dbReference type="Gene3D" id="2.120.10.80">
    <property type="entry name" value="Kelch-type beta propeller"/>
    <property type="match status" value="1"/>
</dbReference>
<comment type="function">
    <text evidence="4">Probable substrate-specific adapter of an E3 ubiquitin-protein ligase complex which mediates the ubiquitination and subsequent proteasomal degradation of target proteins. May have a role in synapse differentiation and growth.</text>
</comment>
<accession>T1IS94</accession>
<dbReference type="SUPFAM" id="SSF54695">
    <property type="entry name" value="POZ domain"/>
    <property type="match status" value="1"/>
</dbReference>